<dbReference type="EMBL" id="JAPNKA010000001">
    <property type="protein sequence ID" value="MCY1081580.1"/>
    <property type="molecule type" value="Genomic_DNA"/>
</dbReference>
<sequence>MSTTSRKKPEQAALLEVATSEKPEREETKSSARYASPRPFREWQPEQGQLLPQYAREVLGEGHLACFFVELRKTLDFSAILKAYTQECGQPPYHPVMMTLLLMYAYARGITSSREIERRCETDIAFRYLTGGERPDHDTVCTFRVRHLEAFRALFVDTLRLARGSGLKKLGHLAVDGSKWKANASKHKAMSYGRMEESMKKLDEQIDRLLAEAAALDAEEDRRYGKGRRGDELPEELKNPEKRAERLRQAARELEAEKKLELAVEKEKRREKIREAKEDLEKEAREKAGARGENPEEAKPSEKAQRNFTDPESRIMPRAGAFQQSYNAQVAADADTQLIVAQEVGQSTSDARQLAPMVEQVEANTGLVPKELSADTGYLSQEDIEKVEDKGVECFVATGRGKHGEEAPPAPRGRPPAGLSFKERMKRKILTKRGRKAYARRKVTAEPVIGQVKNTVLPRFSLRGLTKVQGEFSLACAVHNLKKLWKLGWELPSLAAQAA</sequence>
<feature type="region of interest" description="Disordered" evidence="1">
    <location>
        <begin position="220"/>
        <end position="246"/>
    </location>
</feature>
<evidence type="ECO:0000259" key="2">
    <source>
        <dbReference type="Pfam" id="PF01609"/>
    </source>
</evidence>
<gene>
    <name evidence="4" type="ORF">OV287_19570</name>
    <name evidence="5" type="ORF">OV287_22225</name>
    <name evidence="6" type="ORF">OV287_30260</name>
    <name evidence="7" type="ORF">OV287_44730</name>
</gene>
<evidence type="ECO:0000313" key="4">
    <source>
        <dbReference type="EMBL" id="MCY1076681.1"/>
    </source>
</evidence>
<dbReference type="EMBL" id="JAPNKA010000001">
    <property type="protein sequence ID" value="MCY1077195.1"/>
    <property type="molecule type" value="Genomic_DNA"/>
</dbReference>
<evidence type="ECO:0000259" key="3">
    <source>
        <dbReference type="Pfam" id="PF05598"/>
    </source>
</evidence>
<feature type="region of interest" description="Disordered" evidence="1">
    <location>
        <begin position="1"/>
        <end position="39"/>
    </location>
</feature>
<dbReference type="EMBL" id="JAPNKA010000001">
    <property type="protein sequence ID" value="MCY1078755.1"/>
    <property type="molecule type" value="Genomic_DNA"/>
</dbReference>
<comment type="caution">
    <text evidence="4">The sequence shown here is derived from an EMBL/GenBank/DDBJ whole genome shotgun (WGS) entry which is preliminary data.</text>
</comment>
<feature type="domain" description="Transposase InsH N-terminal" evidence="3">
    <location>
        <begin position="67"/>
        <end position="146"/>
    </location>
</feature>
<organism evidence="4 8">
    <name type="scientific">Archangium lansingense</name>
    <dbReference type="NCBI Taxonomy" id="2995310"/>
    <lineage>
        <taxon>Bacteria</taxon>
        <taxon>Pseudomonadati</taxon>
        <taxon>Myxococcota</taxon>
        <taxon>Myxococcia</taxon>
        <taxon>Myxococcales</taxon>
        <taxon>Cystobacterineae</taxon>
        <taxon>Archangiaceae</taxon>
        <taxon>Archangium</taxon>
    </lineage>
</organism>
<dbReference type="InterPro" id="IPR047629">
    <property type="entry name" value="IS1182_transpos"/>
</dbReference>
<protein>
    <submittedName>
        <fullName evidence="4">IS1182 family transposase</fullName>
    </submittedName>
</protein>
<evidence type="ECO:0000256" key="1">
    <source>
        <dbReference type="SAM" id="MobiDB-lite"/>
    </source>
</evidence>
<keyword evidence="8" id="KW-1185">Reference proteome</keyword>
<evidence type="ECO:0000313" key="5">
    <source>
        <dbReference type="EMBL" id="MCY1077195.1"/>
    </source>
</evidence>
<evidence type="ECO:0000313" key="8">
    <source>
        <dbReference type="Proteomes" id="UP001207654"/>
    </source>
</evidence>
<dbReference type="PANTHER" id="PTHR33408">
    <property type="entry name" value="TRANSPOSASE"/>
    <property type="match status" value="1"/>
</dbReference>
<reference evidence="4 8" key="1">
    <citation type="submission" date="2022-11" db="EMBL/GenBank/DDBJ databases">
        <title>Minimal conservation of predation-associated metabolite biosynthetic gene clusters underscores biosynthetic potential of Myxococcota including descriptions for ten novel species: Archangium lansinium sp. nov., Myxococcus landrumus sp. nov., Nannocystis bai.</title>
        <authorList>
            <person name="Ahearne A."/>
            <person name="Stevens C."/>
            <person name="Phillips K."/>
        </authorList>
    </citation>
    <scope>NUCLEOTIDE SEQUENCE [LARGE SCALE GENOMIC DNA]</scope>
    <source>
        <strain evidence="4 8">MIWBW</strain>
    </source>
</reference>
<feature type="compositionally biased region" description="Basic and acidic residues" evidence="1">
    <location>
        <begin position="19"/>
        <end position="30"/>
    </location>
</feature>
<feature type="region of interest" description="Disordered" evidence="1">
    <location>
        <begin position="400"/>
        <end position="419"/>
    </location>
</feature>
<feature type="region of interest" description="Disordered" evidence="1">
    <location>
        <begin position="265"/>
        <end position="309"/>
    </location>
</feature>
<dbReference type="InterPro" id="IPR008490">
    <property type="entry name" value="Transposase_InsH_N"/>
</dbReference>
<evidence type="ECO:0000313" key="7">
    <source>
        <dbReference type="EMBL" id="MCY1081580.1"/>
    </source>
</evidence>
<dbReference type="EMBL" id="JAPNKA010000001">
    <property type="protein sequence ID" value="MCY1076681.1"/>
    <property type="molecule type" value="Genomic_DNA"/>
</dbReference>
<dbReference type="Proteomes" id="UP001207654">
    <property type="component" value="Unassembled WGS sequence"/>
</dbReference>
<dbReference type="Pfam" id="PF05598">
    <property type="entry name" value="DUF772"/>
    <property type="match status" value="1"/>
</dbReference>
<proteinExistence type="predicted"/>
<accession>A0ABT4A4V1</accession>
<dbReference type="NCBIfam" id="NF033551">
    <property type="entry name" value="transpos_IS1182"/>
    <property type="match status" value="1"/>
</dbReference>
<dbReference type="PANTHER" id="PTHR33408:SF2">
    <property type="entry name" value="TRANSPOSASE DDE DOMAIN-CONTAINING PROTEIN"/>
    <property type="match status" value="1"/>
</dbReference>
<name>A0ABT4A4V1_9BACT</name>
<dbReference type="InterPro" id="IPR002559">
    <property type="entry name" value="Transposase_11"/>
</dbReference>
<feature type="domain" description="Transposase IS4-like" evidence="2">
    <location>
        <begin position="315"/>
        <end position="481"/>
    </location>
</feature>
<evidence type="ECO:0000313" key="6">
    <source>
        <dbReference type="EMBL" id="MCY1078755.1"/>
    </source>
</evidence>
<dbReference type="RefSeq" id="WP_267535556.1">
    <property type="nucleotide sequence ID" value="NZ_JAPNKA010000001.1"/>
</dbReference>
<dbReference type="Pfam" id="PF01609">
    <property type="entry name" value="DDE_Tnp_1"/>
    <property type="match status" value="1"/>
</dbReference>